<gene>
    <name evidence="15" type="ORF">TMPK1_01090</name>
</gene>
<keyword evidence="5 12" id="KW-0732">Signal</keyword>
<evidence type="ECO:0000256" key="10">
    <source>
        <dbReference type="PROSITE-ProRule" id="PRU01360"/>
    </source>
</evidence>
<accession>A0A8S8X7S4</accession>
<keyword evidence="3 10" id="KW-1134">Transmembrane beta strand</keyword>
<evidence type="ECO:0000313" key="15">
    <source>
        <dbReference type="EMBL" id="GIL37872.1"/>
    </source>
</evidence>
<dbReference type="PROSITE" id="PS52016">
    <property type="entry name" value="TONB_DEPENDENT_REC_3"/>
    <property type="match status" value="1"/>
</dbReference>
<dbReference type="PANTHER" id="PTHR30069:SF53">
    <property type="entry name" value="COLICIN I RECEPTOR-RELATED"/>
    <property type="match status" value="1"/>
</dbReference>
<evidence type="ECO:0000256" key="1">
    <source>
        <dbReference type="ARBA" id="ARBA00004571"/>
    </source>
</evidence>
<keyword evidence="7 11" id="KW-0798">TonB box</keyword>
<evidence type="ECO:0000256" key="11">
    <source>
        <dbReference type="RuleBase" id="RU003357"/>
    </source>
</evidence>
<organism evidence="15 16">
    <name type="scientific">Roseiterribacter gracilis</name>
    <dbReference type="NCBI Taxonomy" id="2812848"/>
    <lineage>
        <taxon>Bacteria</taxon>
        <taxon>Pseudomonadati</taxon>
        <taxon>Pseudomonadota</taxon>
        <taxon>Alphaproteobacteria</taxon>
        <taxon>Rhodospirillales</taxon>
        <taxon>Roseiterribacteraceae</taxon>
        <taxon>Roseiterribacter</taxon>
    </lineage>
</organism>
<dbReference type="Gene3D" id="2.170.130.10">
    <property type="entry name" value="TonB-dependent receptor, plug domain"/>
    <property type="match status" value="1"/>
</dbReference>
<dbReference type="InterPro" id="IPR036942">
    <property type="entry name" value="Beta-barrel_TonB_sf"/>
</dbReference>
<feature type="chain" id="PRO_5035837081" evidence="12">
    <location>
        <begin position="26"/>
        <end position="765"/>
    </location>
</feature>
<evidence type="ECO:0000256" key="4">
    <source>
        <dbReference type="ARBA" id="ARBA00022692"/>
    </source>
</evidence>
<dbReference type="GO" id="GO:0015344">
    <property type="term" value="F:siderophore uptake transmembrane transporter activity"/>
    <property type="evidence" value="ECO:0007669"/>
    <property type="project" value="TreeGrafter"/>
</dbReference>
<keyword evidence="16" id="KW-1185">Reference proteome</keyword>
<feature type="signal peptide" evidence="12">
    <location>
        <begin position="1"/>
        <end position="25"/>
    </location>
</feature>
<keyword evidence="9 10" id="KW-0998">Cell outer membrane</keyword>
<dbReference type="InterPro" id="IPR037066">
    <property type="entry name" value="Plug_dom_sf"/>
</dbReference>
<name>A0A8S8X7S4_9PROT</name>
<dbReference type="InterPro" id="IPR039426">
    <property type="entry name" value="TonB-dep_rcpt-like"/>
</dbReference>
<dbReference type="EMBL" id="BOPV01000001">
    <property type="protein sequence ID" value="GIL37872.1"/>
    <property type="molecule type" value="Genomic_DNA"/>
</dbReference>
<keyword evidence="4 10" id="KW-0812">Transmembrane</keyword>
<feature type="domain" description="TonB-dependent receptor-like beta-barrel" evidence="13">
    <location>
        <begin position="317"/>
        <end position="741"/>
    </location>
</feature>
<dbReference type="Pfam" id="PF00593">
    <property type="entry name" value="TonB_dep_Rec_b-barrel"/>
    <property type="match status" value="1"/>
</dbReference>
<evidence type="ECO:0000259" key="13">
    <source>
        <dbReference type="Pfam" id="PF00593"/>
    </source>
</evidence>
<evidence type="ECO:0000313" key="16">
    <source>
        <dbReference type="Proteomes" id="UP000681075"/>
    </source>
</evidence>
<evidence type="ECO:0000256" key="3">
    <source>
        <dbReference type="ARBA" id="ARBA00022452"/>
    </source>
</evidence>
<protein>
    <submittedName>
        <fullName evidence="15">TonB-dependent receptor</fullName>
    </submittedName>
</protein>
<proteinExistence type="inferred from homology"/>
<dbReference type="InterPro" id="IPR000531">
    <property type="entry name" value="Beta-barrel_TonB"/>
</dbReference>
<evidence type="ECO:0000256" key="2">
    <source>
        <dbReference type="ARBA" id="ARBA00022448"/>
    </source>
</evidence>
<keyword evidence="6" id="KW-0406">Ion transport</keyword>
<evidence type="ECO:0000256" key="8">
    <source>
        <dbReference type="ARBA" id="ARBA00023136"/>
    </source>
</evidence>
<feature type="domain" description="TonB-dependent receptor plug" evidence="14">
    <location>
        <begin position="50"/>
        <end position="164"/>
    </location>
</feature>
<dbReference type="SUPFAM" id="SSF56935">
    <property type="entry name" value="Porins"/>
    <property type="match status" value="1"/>
</dbReference>
<dbReference type="AlphaFoldDB" id="A0A8S8X7S4"/>
<keyword evidence="8 10" id="KW-0472">Membrane</keyword>
<keyword evidence="2 10" id="KW-0813">Transport</keyword>
<dbReference type="PANTHER" id="PTHR30069">
    <property type="entry name" value="TONB-DEPENDENT OUTER MEMBRANE RECEPTOR"/>
    <property type="match status" value="1"/>
</dbReference>
<evidence type="ECO:0000256" key="7">
    <source>
        <dbReference type="ARBA" id="ARBA00023077"/>
    </source>
</evidence>
<dbReference type="Pfam" id="PF07715">
    <property type="entry name" value="Plug"/>
    <property type="match status" value="1"/>
</dbReference>
<dbReference type="InterPro" id="IPR012910">
    <property type="entry name" value="Plug_dom"/>
</dbReference>
<sequence length="765" mass="83178">MSRLQRRAILALAALVSCIALPAFADGDGDGDTRLTTIEVQAQRSIAERQQLPNQTESITADEVRTKINAVNVEDALKYMPSILARKRHLGDTQAPITTRTSGVGASARSLIYADGVLLSALIGNNNSNASPRWGMVSPEEIERIDVMYGPFAAAYPGNSVGAVVVITTRMPDRAEVSATAQTAFQDFSQYGTKDVYGSGRVAAVAGDRWGRLSAWISVNHLDSRAQPLTYVTATRPTSPSNVGTPVTGAFTDANRTGAPIVVLGAGALEHQVQDNAKLKLGYDLSDTIRATYALGLFQQRDNAHAETYLRDAAGNAVYGGTLNIAGYSYTVAPSSFSNQVYHLDERHWANSLSVGTHGLDAWSWDVVASSYQFAQSRQRTPTNLLPSASVTGPGTISDLDGTGWRTFDARAGWHDDAHDVTFGAHEDRFTFRNPRGTTSDWIGGDTTSLTAIARGKTKTDALWLQDAWSLTSALRLTVGARYEWWRAFDGSNFSSAPFLSVTQPSLSAKKLSPKASLAWTPNNDWTATASFGVANRFPTVTELYQTVTTGPNLTVPNPNLRPERAQSYEVSLERRFDKGRARISLFQEDLRDALLSQTAPLVPGSSSLFSFVQNIDKTRARGVELVASHDDVLIDGLELSGYATWLDSEILADAAFPAAVGKRAPQLPKLRASLVATYRPDTAWSITVAGRYAGRSFATIDNSDHYANTYQGFGGYFVVDTRVRYEWSKDLSAAIGIDNVGDRKYFLFHPFPQRTFSAEATIKF</sequence>
<dbReference type="CDD" id="cd01347">
    <property type="entry name" value="ligand_gated_channel"/>
    <property type="match status" value="1"/>
</dbReference>
<keyword evidence="15" id="KW-0675">Receptor</keyword>
<dbReference type="Proteomes" id="UP000681075">
    <property type="component" value="Unassembled WGS sequence"/>
</dbReference>
<reference evidence="15" key="1">
    <citation type="submission" date="2021-02" db="EMBL/GenBank/DDBJ databases">
        <title>Genome sequence of Rhodospirillales sp. strain TMPK1 isolated from soil.</title>
        <authorList>
            <person name="Nakai R."/>
            <person name="Kusada H."/>
            <person name="Tamaki H."/>
        </authorList>
    </citation>
    <scope>NUCLEOTIDE SEQUENCE</scope>
    <source>
        <strain evidence="15">TMPK1</strain>
    </source>
</reference>
<dbReference type="Gene3D" id="2.40.170.20">
    <property type="entry name" value="TonB-dependent receptor, beta-barrel domain"/>
    <property type="match status" value="1"/>
</dbReference>
<dbReference type="PROSITE" id="PS51257">
    <property type="entry name" value="PROKAR_LIPOPROTEIN"/>
    <property type="match status" value="1"/>
</dbReference>
<comment type="similarity">
    <text evidence="10 11">Belongs to the TonB-dependent receptor family.</text>
</comment>
<dbReference type="GO" id="GO:0009279">
    <property type="term" value="C:cell outer membrane"/>
    <property type="evidence" value="ECO:0007669"/>
    <property type="project" value="UniProtKB-SubCell"/>
</dbReference>
<dbReference type="GO" id="GO:0044718">
    <property type="term" value="P:siderophore transmembrane transport"/>
    <property type="evidence" value="ECO:0007669"/>
    <property type="project" value="TreeGrafter"/>
</dbReference>
<dbReference type="RefSeq" id="WP_420240773.1">
    <property type="nucleotide sequence ID" value="NZ_BOPV01000001.1"/>
</dbReference>
<evidence type="ECO:0000256" key="6">
    <source>
        <dbReference type="ARBA" id="ARBA00023065"/>
    </source>
</evidence>
<evidence type="ECO:0000259" key="14">
    <source>
        <dbReference type="Pfam" id="PF07715"/>
    </source>
</evidence>
<evidence type="ECO:0000256" key="5">
    <source>
        <dbReference type="ARBA" id="ARBA00022729"/>
    </source>
</evidence>
<evidence type="ECO:0000256" key="12">
    <source>
        <dbReference type="SAM" id="SignalP"/>
    </source>
</evidence>
<comment type="subcellular location">
    <subcellularLocation>
        <location evidence="1 10">Cell outer membrane</location>
        <topology evidence="1 10">Multi-pass membrane protein</topology>
    </subcellularLocation>
</comment>
<evidence type="ECO:0000256" key="9">
    <source>
        <dbReference type="ARBA" id="ARBA00023237"/>
    </source>
</evidence>
<comment type="caution">
    <text evidence="15">The sequence shown here is derived from an EMBL/GenBank/DDBJ whole genome shotgun (WGS) entry which is preliminary data.</text>
</comment>